<dbReference type="EMBL" id="PCSX01000018">
    <property type="protein sequence ID" value="PIP58298.1"/>
    <property type="molecule type" value="Genomic_DNA"/>
</dbReference>
<dbReference type="Pfam" id="PF00467">
    <property type="entry name" value="KOW"/>
    <property type="match status" value="1"/>
</dbReference>
<dbReference type="Pfam" id="PF17136">
    <property type="entry name" value="ribosomal_L24"/>
    <property type="match status" value="1"/>
</dbReference>
<dbReference type="GO" id="GO:1990904">
    <property type="term" value="C:ribonucleoprotein complex"/>
    <property type="evidence" value="ECO:0007669"/>
    <property type="project" value="UniProtKB-KW"/>
</dbReference>
<evidence type="ECO:0000256" key="5">
    <source>
        <dbReference type="HAMAP-Rule" id="MF_01326"/>
    </source>
</evidence>
<dbReference type="Proteomes" id="UP000229334">
    <property type="component" value="Unassembled WGS sequence"/>
</dbReference>
<dbReference type="GO" id="GO:0003735">
    <property type="term" value="F:structural constituent of ribosome"/>
    <property type="evidence" value="ECO:0007669"/>
    <property type="project" value="InterPro"/>
</dbReference>
<keyword evidence="3 5" id="KW-0687">Ribonucleoprotein</keyword>
<reference evidence="8 9" key="1">
    <citation type="submission" date="2017-09" db="EMBL/GenBank/DDBJ databases">
        <title>Depth-based differentiation of microbial function through sediment-hosted aquifers and enrichment of novel symbionts in the deep terrestrial subsurface.</title>
        <authorList>
            <person name="Probst A.J."/>
            <person name="Ladd B."/>
            <person name="Jarett J.K."/>
            <person name="Geller-Mcgrath D.E."/>
            <person name="Sieber C.M."/>
            <person name="Emerson J.B."/>
            <person name="Anantharaman K."/>
            <person name="Thomas B.C."/>
            <person name="Malmstrom R."/>
            <person name="Stieglmeier M."/>
            <person name="Klingl A."/>
            <person name="Woyke T."/>
            <person name="Ryan C.M."/>
            <person name="Banfield J.F."/>
        </authorList>
    </citation>
    <scope>NUCLEOTIDE SEQUENCE [LARGE SCALE GENOMIC DNA]</scope>
    <source>
        <strain evidence="8">CG22_combo_CG10-13_8_21_14_all_37_9</strain>
    </source>
</reference>
<sequence>MILKKNDNVIIISGKDKGKKGKVLKVLRLINKVQIEGINLKNKHQKPRKEGEKGQTIQVNRPMAVSNVALFCSACSRGVRVRSKLVKDKKVRACHKCGQTL</sequence>
<organism evidence="8 9">
    <name type="scientific">Candidatus Vogelbacteria bacterium CG22_combo_CG10-13_8_21_14_all_37_9</name>
    <dbReference type="NCBI Taxonomy" id="1975046"/>
    <lineage>
        <taxon>Bacteria</taxon>
        <taxon>Candidatus Vogeliibacteriota</taxon>
    </lineage>
</organism>
<dbReference type="InterPro" id="IPR003256">
    <property type="entry name" value="Ribosomal_uL24"/>
</dbReference>
<evidence type="ECO:0000256" key="4">
    <source>
        <dbReference type="ARBA" id="ARBA00035206"/>
    </source>
</evidence>
<accession>A0A2H0BMS2</accession>
<dbReference type="GO" id="GO:0019843">
    <property type="term" value="F:rRNA binding"/>
    <property type="evidence" value="ECO:0007669"/>
    <property type="project" value="UniProtKB-UniRule"/>
</dbReference>
<keyword evidence="5" id="KW-0699">rRNA-binding</keyword>
<comment type="similarity">
    <text evidence="1 5 6">Belongs to the universal ribosomal protein uL24 family.</text>
</comment>
<dbReference type="SUPFAM" id="SSF50104">
    <property type="entry name" value="Translation proteins SH3-like domain"/>
    <property type="match status" value="1"/>
</dbReference>
<keyword evidence="2 5" id="KW-0689">Ribosomal protein</keyword>
<protein>
    <recommendedName>
        <fullName evidence="4 5">Large ribosomal subunit protein uL24</fullName>
    </recommendedName>
</protein>
<dbReference type="GO" id="GO:0006412">
    <property type="term" value="P:translation"/>
    <property type="evidence" value="ECO:0007669"/>
    <property type="project" value="UniProtKB-UniRule"/>
</dbReference>
<keyword evidence="5" id="KW-0694">RNA-binding</keyword>
<comment type="subunit">
    <text evidence="5">Part of the 50S ribosomal subunit.</text>
</comment>
<dbReference type="InterPro" id="IPR014722">
    <property type="entry name" value="Rib_uL2_dom2"/>
</dbReference>
<gene>
    <name evidence="5 8" type="primary">rplX</name>
    <name evidence="8" type="ORF">COX02_01080</name>
</gene>
<feature type="domain" description="KOW" evidence="7">
    <location>
        <begin position="2"/>
        <end position="29"/>
    </location>
</feature>
<dbReference type="InterPro" id="IPR005825">
    <property type="entry name" value="Ribosomal_uL24_CS"/>
</dbReference>
<evidence type="ECO:0000313" key="8">
    <source>
        <dbReference type="EMBL" id="PIP58298.1"/>
    </source>
</evidence>
<dbReference type="InterPro" id="IPR005824">
    <property type="entry name" value="KOW"/>
</dbReference>
<dbReference type="InterPro" id="IPR057264">
    <property type="entry name" value="Ribosomal_uL24_C"/>
</dbReference>
<proteinExistence type="inferred from homology"/>
<dbReference type="CDD" id="cd06089">
    <property type="entry name" value="KOW_RPL26"/>
    <property type="match status" value="1"/>
</dbReference>
<dbReference type="GO" id="GO:0005840">
    <property type="term" value="C:ribosome"/>
    <property type="evidence" value="ECO:0007669"/>
    <property type="project" value="UniProtKB-KW"/>
</dbReference>
<dbReference type="HAMAP" id="MF_01326_B">
    <property type="entry name" value="Ribosomal_uL24_B"/>
    <property type="match status" value="1"/>
</dbReference>
<evidence type="ECO:0000256" key="3">
    <source>
        <dbReference type="ARBA" id="ARBA00023274"/>
    </source>
</evidence>
<evidence type="ECO:0000256" key="1">
    <source>
        <dbReference type="ARBA" id="ARBA00010618"/>
    </source>
</evidence>
<dbReference type="Gene3D" id="2.30.30.30">
    <property type="match status" value="1"/>
</dbReference>
<dbReference type="PROSITE" id="PS01108">
    <property type="entry name" value="RIBOSOMAL_L24"/>
    <property type="match status" value="1"/>
</dbReference>
<dbReference type="NCBIfam" id="TIGR01079">
    <property type="entry name" value="rplX_bact"/>
    <property type="match status" value="1"/>
</dbReference>
<comment type="caution">
    <text evidence="8">The sequence shown here is derived from an EMBL/GenBank/DDBJ whole genome shotgun (WGS) entry which is preliminary data.</text>
</comment>
<comment type="function">
    <text evidence="5">One of two assembly initiator proteins, it binds directly to the 5'-end of the 23S rRNA, where it nucleates assembly of the 50S subunit.</text>
</comment>
<comment type="function">
    <text evidence="5">One of the proteins that surrounds the polypeptide exit tunnel on the outside of the subunit.</text>
</comment>
<dbReference type="InterPro" id="IPR041988">
    <property type="entry name" value="Ribosomal_uL24_KOW"/>
</dbReference>
<evidence type="ECO:0000256" key="2">
    <source>
        <dbReference type="ARBA" id="ARBA00022980"/>
    </source>
</evidence>
<name>A0A2H0BMS2_9BACT</name>
<evidence type="ECO:0000259" key="7">
    <source>
        <dbReference type="SMART" id="SM00739"/>
    </source>
</evidence>
<evidence type="ECO:0000313" key="9">
    <source>
        <dbReference type="Proteomes" id="UP000229334"/>
    </source>
</evidence>
<dbReference type="PANTHER" id="PTHR12903">
    <property type="entry name" value="MITOCHONDRIAL RIBOSOMAL PROTEIN L24"/>
    <property type="match status" value="1"/>
</dbReference>
<dbReference type="AlphaFoldDB" id="A0A2H0BMS2"/>
<dbReference type="SMART" id="SM00739">
    <property type="entry name" value="KOW"/>
    <property type="match status" value="1"/>
</dbReference>
<evidence type="ECO:0000256" key="6">
    <source>
        <dbReference type="RuleBase" id="RU003477"/>
    </source>
</evidence>
<dbReference type="InterPro" id="IPR008991">
    <property type="entry name" value="Translation_prot_SH3-like_sf"/>
</dbReference>